<protein>
    <submittedName>
        <fullName evidence="3">Aryl-alcohol dehydrogenase-like predicted oxidoreductase</fullName>
    </submittedName>
</protein>
<dbReference type="Proteomes" id="UP000569914">
    <property type="component" value="Unassembled WGS sequence"/>
</dbReference>
<dbReference type="AlphaFoldDB" id="A0A7Y9LD77"/>
<comment type="caution">
    <text evidence="3">The sequence shown here is derived from an EMBL/GenBank/DDBJ whole genome shotgun (WGS) entry which is preliminary data.</text>
</comment>
<dbReference type="RefSeq" id="WP_179755226.1">
    <property type="nucleotide sequence ID" value="NZ_JACCBU010000001.1"/>
</dbReference>
<dbReference type="EMBL" id="JACCBU010000001">
    <property type="protein sequence ID" value="NYE73607.1"/>
    <property type="molecule type" value="Genomic_DNA"/>
</dbReference>
<dbReference type="PANTHER" id="PTHR43364:SF4">
    <property type="entry name" value="NAD(P)-LINKED OXIDOREDUCTASE SUPERFAMILY PROTEIN"/>
    <property type="match status" value="1"/>
</dbReference>
<sequence length="346" mass="37425">MDHLTPRPDRYDVPYAMDSFQQMPYRKLGGSGLAAAAIGLGTWKFGYPDTGDGSRVDGPGSFEILDRSIELGVTFWDTANRYNNGSGNSERIIGRWFKANPDQRRNVVLASKVHGGMDGYTPNHCGLSRGAIIDALDASLARLQLDYLDVLYFHRPDPGTPVEESLETIDDLVRAGKVRYLAVSNFSVDELTELVEVAGRISRRCRPVAVQNQYNPVDGETDDHAGVLKFCAENAISYVPYSPLGRGLLTGRYLDPAKVGAGDRLHDEGSLEAVAGKLDKVQGLAGLAKEWDLEVSQLALAYLLTLPGMGPQIPSSSNVAQLESNAQAGKVTLTDDQIASITQALA</sequence>
<evidence type="ECO:0000313" key="4">
    <source>
        <dbReference type="Proteomes" id="UP000569914"/>
    </source>
</evidence>
<accession>A0A7Y9LD77</accession>
<dbReference type="SUPFAM" id="SSF51430">
    <property type="entry name" value="NAD(P)-linked oxidoreductase"/>
    <property type="match status" value="1"/>
</dbReference>
<organism evidence="3 4">
    <name type="scientific">Microlunatus parietis</name>
    <dbReference type="NCBI Taxonomy" id="682979"/>
    <lineage>
        <taxon>Bacteria</taxon>
        <taxon>Bacillati</taxon>
        <taxon>Actinomycetota</taxon>
        <taxon>Actinomycetes</taxon>
        <taxon>Propionibacteriales</taxon>
        <taxon>Propionibacteriaceae</taxon>
        <taxon>Microlunatus</taxon>
    </lineage>
</organism>
<dbReference type="Gene3D" id="3.20.20.100">
    <property type="entry name" value="NADP-dependent oxidoreductase domain"/>
    <property type="match status" value="1"/>
</dbReference>
<evidence type="ECO:0000313" key="3">
    <source>
        <dbReference type="EMBL" id="NYE73607.1"/>
    </source>
</evidence>
<evidence type="ECO:0000259" key="2">
    <source>
        <dbReference type="Pfam" id="PF00248"/>
    </source>
</evidence>
<dbReference type="PANTHER" id="PTHR43364">
    <property type="entry name" value="NADH-SPECIFIC METHYLGLYOXAL REDUCTASE-RELATED"/>
    <property type="match status" value="1"/>
</dbReference>
<dbReference type="InterPro" id="IPR036812">
    <property type="entry name" value="NAD(P)_OxRdtase_dom_sf"/>
</dbReference>
<dbReference type="InterPro" id="IPR050523">
    <property type="entry name" value="AKR_Detox_Biosynth"/>
</dbReference>
<feature type="domain" description="NADP-dependent oxidoreductase" evidence="2">
    <location>
        <begin position="37"/>
        <end position="344"/>
    </location>
</feature>
<evidence type="ECO:0000256" key="1">
    <source>
        <dbReference type="ARBA" id="ARBA00023002"/>
    </source>
</evidence>
<dbReference type="GO" id="GO:0005829">
    <property type="term" value="C:cytosol"/>
    <property type="evidence" value="ECO:0007669"/>
    <property type="project" value="TreeGrafter"/>
</dbReference>
<keyword evidence="4" id="KW-1185">Reference proteome</keyword>
<proteinExistence type="predicted"/>
<reference evidence="3 4" key="1">
    <citation type="submission" date="2020-07" db="EMBL/GenBank/DDBJ databases">
        <title>Sequencing the genomes of 1000 actinobacteria strains.</title>
        <authorList>
            <person name="Klenk H.-P."/>
        </authorList>
    </citation>
    <scope>NUCLEOTIDE SEQUENCE [LARGE SCALE GENOMIC DNA]</scope>
    <source>
        <strain evidence="3 4">DSM 22083</strain>
    </source>
</reference>
<gene>
    <name evidence="3" type="ORF">BKA15_004936</name>
</gene>
<name>A0A7Y9LD77_9ACTN</name>
<dbReference type="Pfam" id="PF00248">
    <property type="entry name" value="Aldo_ket_red"/>
    <property type="match status" value="1"/>
</dbReference>
<dbReference type="InterPro" id="IPR023210">
    <property type="entry name" value="NADP_OxRdtase_dom"/>
</dbReference>
<keyword evidence="1" id="KW-0560">Oxidoreductase</keyword>
<dbReference type="GO" id="GO:0016491">
    <property type="term" value="F:oxidoreductase activity"/>
    <property type="evidence" value="ECO:0007669"/>
    <property type="project" value="UniProtKB-KW"/>
</dbReference>